<evidence type="ECO:0000313" key="8">
    <source>
        <dbReference type="EMBL" id="UXN69534.1"/>
    </source>
</evidence>
<dbReference type="InterPro" id="IPR005111">
    <property type="entry name" value="MoeA_C_domain_IV"/>
</dbReference>
<dbReference type="SUPFAM" id="SSF63882">
    <property type="entry name" value="MoeA N-terminal region -like"/>
    <property type="match status" value="1"/>
</dbReference>
<feature type="domain" description="MoaB/Mog" evidence="7">
    <location>
        <begin position="176"/>
        <end position="315"/>
    </location>
</feature>
<keyword evidence="6" id="KW-0500">Molybdenum</keyword>
<dbReference type="NCBIfam" id="TIGR00177">
    <property type="entry name" value="molyb_syn"/>
    <property type="match status" value="1"/>
</dbReference>
<reference evidence="8 9" key="1">
    <citation type="submission" date="2022-09" db="EMBL/GenBank/DDBJ databases">
        <title>Interaction between co-microsymbionts with complementary sets of symbiotic genes in legume-rhizobium systems.</title>
        <authorList>
            <person name="Safronova V."/>
            <person name="Sazanova A."/>
            <person name="Afonin A."/>
            <person name="Chirak E."/>
        </authorList>
    </citation>
    <scope>NUCLEOTIDE SEQUENCE [LARGE SCALE GENOMIC DNA]</scope>
    <source>
        <strain evidence="8 9">A18/4-1</strain>
    </source>
</reference>
<dbReference type="InterPro" id="IPR038987">
    <property type="entry name" value="MoeA-like"/>
</dbReference>
<comment type="pathway">
    <text evidence="2 6">Cofactor biosynthesis; molybdopterin biosynthesis.</text>
</comment>
<comment type="function">
    <text evidence="1 6">Catalyzes the insertion of molybdate into adenylated molybdopterin with the concomitant release of AMP.</text>
</comment>
<dbReference type="Gene3D" id="2.170.190.11">
    <property type="entry name" value="Molybdopterin biosynthesis moea protein, domain 3"/>
    <property type="match status" value="1"/>
</dbReference>
<dbReference type="Gene3D" id="3.90.105.10">
    <property type="entry name" value="Molybdopterin biosynthesis moea protein, domain 2"/>
    <property type="match status" value="1"/>
</dbReference>
<protein>
    <recommendedName>
        <fullName evidence="6">Molybdopterin molybdenumtransferase</fullName>
        <ecNumber evidence="6">2.10.1.1</ecNumber>
    </recommendedName>
</protein>
<dbReference type="SUPFAM" id="SSF53218">
    <property type="entry name" value="Molybdenum cofactor biosynthesis proteins"/>
    <property type="match status" value="1"/>
</dbReference>
<dbReference type="Proteomes" id="UP001061862">
    <property type="component" value="Chromosome"/>
</dbReference>
<gene>
    <name evidence="8" type="ORF">N8A98_20275</name>
</gene>
<dbReference type="InterPro" id="IPR036688">
    <property type="entry name" value="MoeA_C_domain_IV_sf"/>
</dbReference>
<comment type="catalytic activity">
    <reaction evidence="5">
        <text>adenylyl-molybdopterin + molybdate = Mo-molybdopterin + AMP + H(+)</text>
        <dbReference type="Rhea" id="RHEA:35047"/>
        <dbReference type="ChEBI" id="CHEBI:15378"/>
        <dbReference type="ChEBI" id="CHEBI:36264"/>
        <dbReference type="ChEBI" id="CHEBI:62727"/>
        <dbReference type="ChEBI" id="CHEBI:71302"/>
        <dbReference type="ChEBI" id="CHEBI:456215"/>
        <dbReference type="EC" id="2.10.1.1"/>
    </reaction>
</comment>
<evidence type="ECO:0000256" key="6">
    <source>
        <dbReference type="RuleBase" id="RU365090"/>
    </source>
</evidence>
<evidence type="ECO:0000313" key="9">
    <source>
        <dbReference type="Proteomes" id="UP001061862"/>
    </source>
</evidence>
<dbReference type="EC" id="2.10.1.1" evidence="6"/>
<dbReference type="EMBL" id="CP104965">
    <property type="protein sequence ID" value="UXN69534.1"/>
    <property type="molecule type" value="Genomic_DNA"/>
</dbReference>
<evidence type="ECO:0000256" key="5">
    <source>
        <dbReference type="ARBA" id="ARBA00047317"/>
    </source>
</evidence>
<proteinExistence type="inferred from homology"/>
<dbReference type="NCBIfam" id="NF045515">
    <property type="entry name" value="Glp_gephyrin"/>
    <property type="match status" value="1"/>
</dbReference>
<keyword evidence="6" id="KW-0479">Metal-binding</keyword>
<dbReference type="Pfam" id="PF03453">
    <property type="entry name" value="MoeA_N"/>
    <property type="match status" value="1"/>
</dbReference>
<evidence type="ECO:0000256" key="1">
    <source>
        <dbReference type="ARBA" id="ARBA00002901"/>
    </source>
</evidence>
<dbReference type="Gene3D" id="3.40.980.10">
    <property type="entry name" value="MoaB/Mog-like domain"/>
    <property type="match status" value="1"/>
</dbReference>
<dbReference type="PROSITE" id="PS01079">
    <property type="entry name" value="MOCF_BIOSYNTHESIS_2"/>
    <property type="match status" value="1"/>
</dbReference>
<dbReference type="PANTHER" id="PTHR10192">
    <property type="entry name" value="MOLYBDOPTERIN BIOSYNTHESIS PROTEIN"/>
    <property type="match status" value="1"/>
</dbReference>
<dbReference type="SUPFAM" id="SSF63867">
    <property type="entry name" value="MoeA C-terminal domain-like"/>
    <property type="match status" value="1"/>
</dbReference>
<evidence type="ECO:0000256" key="3">
    <source>
        <dbReference type="ARBA" id="ARBA00010763"/>
    </source>
</evidence>
<accession>A0ABY6CBB4</accession>
<dbReference type="SMART" id="SM00852">
    <property type="entry name" value="MoCF_biosynth"/>
    <property type="match status" value="1"/>
</dbReference>
<keyword evidence="9" id="KW-1185">Reference proteome</keyword>
<dbReference type="Pfam" id="PF03454">
    <property type="entry name" value="MoeA_C"/>
    <property type="match status" value="1"/>
</dbReference>
<comment type="cofactor">
    <cofactor evidence="6">
        <name>Mg(2+)</name>
        <dbReference type="ChEBI" id="CHEBI:18420"/>
    </cofactor>
</comment>
<sequence length="400" mass="41756">MSLLPVEDAIAAILARVPAVQPESVALAHANGRVLAKTLFATHDQPPFNASAMDGYAVRAADIVPGHRLTLIGTSQAGAGFSGSVAAGQCVRIFTGAPVPSGADAVIMQEEATVNGNLVSFAEQPKPGRSIRSIGNDFATGDALIEAGTRMGPMQLAVAAAANAPSLTVATRPRIALLATGDELVLPGSPLAPDQIVASNSFGLAPMFAPYAAEVTDHGIARDDRAALRAKLESIFAAEPDILITTGGASVGDHDIVQEILLELGVTLDFWRINMRPGKPLMFGTRGKTLIFGLPGNPVSAMVTATVFIKPALRKWVGYVEQPNWRLPLAGPTPPNSARRHFMRAQLVHTPTGPELMPISQTDSGHTSSLSNADMLIIQPESDPGAHAGSIVESIEIDAF</sequence>
<dbReference type="InterPro" id="IPR036425">
    <property type="entry name" value="MoaB/Mog-like_dom_sf"/>
</dbReference>
<dbReference type="RefSeq" id="WP_262168048.1">
    <property type="nucleotide sequence ID" value="NZ_CP104965.1"/>
</dbReference>
<evidence type="ECO:0000259" key="7">
    <source>
        <dbReference type="SMART" id="SM00852"/>
    </source>
</evidence>
<dbReference type="Pfam" id="PF00994">
    <property type="entry name" value="MoCF_biosynth"/>
    <property type="match status" value="1"/>
</dbReference>
<keyword evidence="6" id="KW-0460">Magnesium</keyword>
<organism evidence="8 9">
    <name type="scientific">Devosia neptuniae</name>
    <dbReference type="NCBI Taxonomy" id="191302"/>
    <lineage>
        <taxon>Bacteria</taxon>
        <taxon>Pseudomonadati</taxon>
        <taxon>Pseudomonadota</taxon>
        <taxon>Alphaproteobacteria</taxon>
        <taxon>Hyphomicrobiales</taxon>
        <taxon>Devosiaceae</taxon>
        <taxon>Devosia</taxon>
    </lineage>
</organism>
<dbReference type="PANTHER" id="PTHR10192:SF5">
    <property type="entry name" value="GEPHYRIN"/>
    <property type="match status" value="1"/>
</dbReference>
<dbReference type="CDD" id="cd00887">
    <property type="entry name" value="MoeA"/>
    <property type="match status" value="1"/>
</dbReference>
<dbReference type="InterPro" id="IPR008284">
    <property type="entry name" value="MoCF_biosynth_CS"/>
</dbReference>
<dbReference type="Gene3D" id="2.40.340.10">
    <property type="entry name" value="MoeA, C-terminal, domain IV"/>
    <property type="match status" value="1"/>
</dbReference>
<keyword evidence="4 6" id="KW-0501">Molybdenum cofactor biosynthesis</keyword>
<dbReference type="InterPro" id="IPR001453">
    <property type="entry name" value="MoaB/Mog_dom"/>
</dbReference>
<comment type="similarity">
    <text evidence="3 6">Belongs to the MoeA family.</text>
</comment>
<keyword evidence="6" id="KW-0808">Transferase</keyword>
<name>A0ABY6CBB4_9HYPH</name>
<evidence type="ECO:0000256" key="2">
    <source>
        <dbReference type="ARBA" id="ARBA00005046"/>
    </source>
</evidence>
<dbReference type="InterPro" id="IPR036135">
    <property type="entry name" value="MoeA_linker/N_sf"/>
</dbReference>
<dbReference type="InterPro" id="IPR005110">
    <property type="entry name" value="MoeA_linker/N"/>
</dbReference>
<evidence type="ECO:0000256" key="4">
    <source>
        <dbReference type="ARBA" id="ARBA00023150"/>
    </source>
</evidence>